<feature type="region of interest" description="Disordered" evidence="1">
    <location>
        <begin position="1"/>
        <end position="28"/>
    </location>
</feature>
<keyword evidence="3" id="KW-1185">Reference proteome</keyword>
<feature type="compositionally biased region" description="Polar residues" evidence="1">
    <location>
        <begin position="1"/>
        <end position="11"/>
    </location>
</feature>
<proteinExistence type="predicted"/>
<organism evidence="2 3">
    <name type="scientific">Batillaria attramentaria</name>
    <dbReference type="NCBI Taxonomy" id="370345"/>
    <lineage>
        <taxon>Eukaryota</taxon>
        <taxon>Metazoa</taxon>
        <taxon>Spiralia</taxon>
        <taxon>Lophotrochozoa</taxon>
        <taxon>Mollusca</taxon>
        <taxon>Gastropoda</taxon>
        <taxon>Caenogastropoda</taxon>
        <taxon>Sorbeoconcha</taxon>
        <taxon>Cerithioidea</taxon>
        <taxon>Batillariidae</taxon>
        <taxon>Batillaria</taxon>
    </lineage>
</organism>
<gene>
    <name evidence="2" type="ORF">BaRGS_00014807</name>
</gene>
<comment type="caution">
    <text evidence="2">The sequence shown here is derived from an EMBL/GenBank/DDBJ whole genome shotgun (WGS) entry which is preliminary data.</text>
</comment>
<protein>
    <submittedName>
        <fullName evidence="2">Uncharacterized protein</fullName>
    </submittedName>
</protein>
<evidence type="ECO:0000313" key="2">
    <source>
        <dbReference type="EMBL" id="KAK7493925.1"/>
    </source>
</evidence>
<dbReference type="EMBL" id="JACVVK020000088">
    <property type="protein sequence ID" value="KAK7493925.1"/>
    <property type="molecule type" value="Genomic_DNA"/>
</dbReference>
<feature type="region of interest" description="Disordered" evidence="1">
    <location>
        <begin position="85"/>
        <end position="107"/>
    </location>
</feature>
<dbReference type="AlphaFoldDB" id="A0ABD0L371"/>
<evidence type="ECO:0000256" key="1">
    <source>
        <dbReference type="SAM" id="MobiDB-lite"/>
    </source>
</evidence>
<feature type="compositionally biased region" description="Polar residues" evidence="1">
    <location>
        <begin position="86"/>
        <end position="100"/>
    </location>
</feature>
<dbReference type="Proteomes" id="UP001519460">
    <property type="component" value="Unassembled WGS sequence"/>
</dbReference>
<reference evidence="2 3" key="1">
    <citation type="journal article" date="2023" name="Sci. Data">
        <title>Genome assembly of the Korean intertidal mud-creeper Batillaria attramentaria.</title>
        <authorList>
            <person name="Patra A.K."/>
            <person name="Ho P.T."/>
            <person name="Jun S."/>
            <person name="Lee S.J."/>
            <person name="Kim Y."/>
            <person name="Won Y.J."/>
        </authorList>
    </citation>
    <scope>NUCLEOTIDE SEQUENCE [LARGE SCALE GENOMIC DNA]</scope>
    <source>
        <strain evidence="2">Wonlab-2016</strain>
    </source>
</reference>
<sequence length="107" mass="11933">MSVTSNKQTISPLVPTSHPARAVNSSDNRCSGSATLDTIIACQSGRLSPRDLIGIRREKQTRAPRRCLLPCLDYTHKANAWLPSSRPRTCTRNSQPSKRLSNYKRLI</sequence>
<name>A0ABD0L371_9CAEN</name>
<accession>A0ABD0L371</accession>
<evidence type="ECO:0000313" key="3">
    <source>
        <dbReference type="Proteomes" id="UP001519460"/>
    </source>
</evidence>